<dbReference type="InterPro" id="IPR001932">
    <property type="entry name" value="PPM-type_phosphatase-like_dom"/>
</dbReference>
<protein>
    <submittedName>
        <fullName evidence="3">Protein serine/threonine phosphatase 2C</fullName>
    </submittedName>
</protein>
<dbReference type="AlphaFoldDB" id="A0A319D720"/>
<dbReference type="PANTHER" id="PTHR13832:SF792">
    <property type="entry name" value="GM14286P"/>
    <property type="match status" value="1"/>
</dbReference>
<name>A0A319D720_9EURO</name>
<evidence type="ECO:0000256" key="1">
    <source>
        <dbReference type="SAM" id="MobiDB-lite"/>
    </source>
</evidence>
<dbReference type="Gene3D" id="3.60.40.10">
    <property type="entry name" value="PPM-type phosphatase domain"/>
    <property type="match status" value="1"/>
</dbReference>
<dbReference type="OrthoDB" id="420076at2759"/>
<proteinExistence type="predicted"/>
<feature type="region of interest" description="Disordered" evidence="1">
    <location>
        <begin position="61"/>
        <end position="94"/>
    </location>
</feature>
<dbReference type="GO" id="GO:0004741">
    <property type="term" value="F:[pyruvate dehydrogenase (acetyl-transferring)]-phosphatase activity"/>
    <property type="evidence" value="ECO:0007669"/>
    <property type="project" value="TreeGrafter"/>
</dbReference>
<evidence type="ECO:0000313" key="4">
    <source>
        <dbReference type="Proteomes" id="UP000247810"/>
    </source>
</evidence>
<dbReference type="CDD" id="cd00143">
    <property type="entry name" value="PP2Cc"/>
    <property type="match status" value="1"/>
</dbReference>
<evidence type="ECO:0000313" key="3">
    <source>
        <dbReference type="EMBL" id="PYH93256.1"/>
    </source>
</evidence>
<feature type="region of interest" description="Disordered" evidence="1">
    <location>
        <begin position="1"/>
        <end position="38"/>
    </location>
</feature>
<evidence type="ECO:0000259" key="2">
    <source>
        <dbReference type="PROSITE" id="PS51746"/>
    </source>
</evidence>
<dbReference type="InterPro" id="IPR036457">
    <property type="entry name" value="PPM-type-like_dom_sf"/>
</dbReference>
<organism evidence="3 4">
    <name type="scientific">Aspergillus ellipticus CBS 707.79</name>
    <dbReference type="NCBI Taxonomy" id="1448320"/>
    <lineage>
        <taxon>Eukaryota</taxon>
        <taxon>Fungi</taxon>
        <taxon>Dikarya</taxon>
        <taxon>Ascomycota</taxon>
        <taxon>Pezizomycotina</taxon>
        <taxon>Eurotiomycetes</taxon>
        <taxon>Eurotiomycetidae</taxon>
        <taxon>Eurotiales</taxon>
        <taxon>Aspergillaceae</taxon>
        <taxon>Aspergillus</taxon>
        <taxon>Aspergillus subgen. Circumdati</taxon>
    </lineage>
</organism>
<dbReference type="SMART" id="SM00332">
    <property type="entry name" value="PP2Cc"/>
    <property type="match status" value="1"/>
</dbReference>
<feature type="domain" description="PPM-type phosphatase" evidence="2">
    <location>
        <begin position="115"/>
        <end position="492"/>
    </location>
</feature>
<gene>
    <name evidence="3" type="ORF">BO71DRAFT_399921</name>
</gene>
<keyword evidence="4" id="KW-1185">Reference proteome</keyword>
<dbReference type="STRING" id="1448320.A0A319D720"/>
<sequence>MFSSGKAGSRIRLGRVPTSIMRTRARRSHSSTPRPSSNYKYSAIAGCASIPVGIWWATRPHEPNHNGSDHDDDVPRIGSAPDKHLGVKPGPDKDQVTRMLSRAAYSLQVTDITGVTRYDGTQLASNSPCEDRFVHGKLDSPWNDGPPWMAWAVFDGHAGWQTAELLKDQLLPHVRHSLGHNITPPPSNHDPLPPTDESIQRAIKQGFVTLDDAIIKPALNIFHSQDPLQNKIKTLAPAYAGSCALLSMYDPRTSTLHVACTGDSRAVLGQKRPDGTWHAIPLSIDQTGYNEDEVARLSAEHPGEEETIVKDGRVLGLAVSRAFGDSRWKWPLDFQEQVKRGFYAPAPLTPRYEVQTPPYLTAEPVVTSTKIDPSTPSFLIMATDGMWDMLSSQQGVELVGQWLESRTAEQNVRKPEEEEPAYAPFNFSRFWEDTTWKFEEGRKTVQDDNAAVHLVRNALGGNHHELIAGRLAFSPPFSRNVRDDVTVQVVFFGDLGRGRK</sequence>
<dbReference type="Proteomes" id="UP000247810">
    <property type="component" value="Unassembled WGS sequence"/>
</dbReference>
<dbReference type="GO" id="GO:0005739">
    <property type="term" value="C:mitochondrion"/>
    <property type="evidence" value="ECO:0007669"/>
    <property type="project" value="TreeGrafter"/>
</dbReference>
<dbReference type="SUPFAM" id="SSF81606">
    <property type="entry name" value="PP2C-like"/>
    <property type="match status" value="1"/>
</dbReference>
<dbReference type="Pfam" id="PF00481">
    <property type="entry name" value="PP2C"/>
    <property type="match status" value="1"/>
</dbReference>
<dbReference type="InterPro" id="IPR015655">
    <property type="entry name" value="PP2C"/>
</dbReference>
<reference evidence="3 4" key="1">
    <citation type="submission" date="2018-02" db="EMBL/GenBank/DDBJ databases">
        <title>The genomes of Aspergillus section Nigri reveals drivers in fungal speciation.</title>
        <authorList>
            <consortium name="DOE Joint Genome Institute"/>
            <person name="Vesth T.C."/>
            <person name="Nybo J."/>
            <person name="Theobald S."/>
            <person name="Brandl J."/>
            <person name="Frisvad J.C."/>
            <person name="Nielsen K.F."/>
            <person name="Lyhne E.K."/>
            <person name="Kogle M.E."/>
            <person name="Kuo A."/>
            <person name="Riley R."/>
            <person name="Clum A."/>
            <person name="Nolan M."/>
            <person name="Lipzen A."/>
            <person name="Salamov A."/>
            <person name="Henrissat B."/>
            <person name="Wiebenga A."/>
            <person name="De vries R.P."/>
            <person name="Grigoriev I.V."/>
            <person name="Mortensen U.H."/>
            <person name="Andersen M.R."/>
            <person name="Baker S.E."/>
        </authorList>
    </citation>
    <scope>NUCLEOTIDE SEQUENCE [LARGE SCALE GENOMIC DNA]</scope>
    <source>
        <strain evidence="3 4">CBS 707.79</strain>
    </source>
</reference>
<dbReference type="PROSITE" id="PS51746">
    <property type="entry name" value="PPM_2"/>
    <property type="match status" value="1"/>
</dbReference>
<dbReference type="EMBL" id="KZ825897">
    <property type="protein sequence ID" value="PYH93256.1"/>
    <property type="molecule type" value="Genomic_DNA"/>
</dbReference>
<dbReference type="VEuPathDB" id="FungiDB:BO71DRAFT_399921"/>
<dbReference type="PANTHER" id="PTHR13832">
    <property type="entry name" value="PROTEIN PHOSPHATASE 2C"/>
    <property type="match status" value="1"/>
</dbReference>
<accession>A0A319D720</accession>